<feature type="domain" description="EGF-like" evidence="14">
    <location>
        <begin position="852"/>
        <end position="893"/>
    </location>
</feature>
<organism evidence="15 16">
    <name type="scientific">Myripristis murdjan</name>
    <name type="common">pinecone soldierfish</name>
    <dbReference type="NCBI Taxonomy" id="586833"/>
    <lineage>
        <taxon>Eukaryota</taxon>
        <taxon>Metazoa</taxon>
        <taxon>Chordata</taxon>
        <taxon>Craniata</taxon>
        <taxon>Vertebrata</taxon>
        <taxon>Euteleostomi</taxon>
        <taxon>Actinopterygii</taxon>
        <taxon>Neopterygii</taxon>
        <taxon>Teleostei</taxon>
        <taxon>Neoteleostei</taxon>
        <taxon>Acanthomorphata</taxon>
        <taxon>Holocentriformes</taxon>
        <taxon>Holocentridae</taxon>
        <taxon>Myripristis</taxon>
    </lineage>
</organism>
<keyword evidence="3" id="KW-0964">Secreted</keyword>
<dbReference type="GeneTree" id="ENSGT00940000156047"/>
<dbReference type="FunFam" id="2.10.25.10:FF:000010">
    <property type="entry name" value="Pro-epidermal growth factor"/>
    <property type="match status" value="3"/>
</dbReference>
<accession>A0A668A591</accession>
<dbReference type="PANTHER" id="PTHR24034">
    <property type="entry name" value="EGF-LIKE DOMAIN-CONTAINING PROTEIN"/>
    <property type="match status" value="1"/>
</dbReference>
<dbReference type="InterPro" id="IPR001881">
    <property type="entry name" value="EGF-like_Ca-bd_dom"/>
</dbReference>
<comment type="subcellular location">
    <subcellularLocation>
        <location evidence="1">Secreted</location>
        <location evidence="1">Extracellular space</location>
        <location evidence="1">Extracellular matrix</location>
    </subcellularLocation>
</comment>
<dbReference type="InterPro" id="IPR018097">
    <property type="entry name" value="EGF_Ca-bd_CS"/>
</dbReference>
<feature type="region of interest" description="Disordered" evidence="11">
    <location>
        <begin position="378"/>
        <end position="408"/>
    </location>
</feature>
<dbReference type="InterPro" id="IPR000152">
    <property type="entry name" value="EGF-type_Asp/Asn_hydroxyl_site"/>
</dbReference>
<dbReference type="CDD" id="cd00054">
    <property type="entry name" value="EGF_CA"/>
    <property type="match status" value="9"/>
</dbReference>
<dbReference type="InterPro" id="IPR026823">
    <property type="entry name" value="cEGF"/>
</dbReference>
<evidence type="ECO:0000256" key="7">
    <source>
        <dbReference type="ARBA" id="ARBA00022837"/>
    </source>
</evidence>
<evidence type="ECO:0000256" key="9">
    <source>
        <dbReference type="ARBA" id="ARBA00023180"/>
    </source>
</evidence>
<dbReference type="PANTHER" id="PTHR24034:SF158">
    <property type="entry name" value="FIBULIN 2"/>
    <property type="match status" value="1"/>
</dbReference>
<gene>
    <name evidence="15" type="primary">FBLN2</name>
    <name evidence="15" type="synonym">fbln2</name>
</gene>
<evidence type="ECO:0000256" key="3">
    <source>
        <dbReference type="ARBA" id="ARBA00022525"/>
    </source>
</evidence>
<keyword evidence="8" id="KW-1015">Disulfide bond</keyword>
<dbReference type="Gene3D" id="2.10.25.10">
    <property type="entry name" value="Laminin"/>
    <property type="match status" value="10"/>
</dbReference>
<feature type="domain" description="EGF-like" evidence="14">
    <location>
        <begin position="894"/>
        <end position="932"/>
    </location>
</feature>
<dbReference type="PROSITE" id="PS01186">
    <property type="entry name" value="EGF_2"/>
    <property type="match status" value="5"/>
</dbReference>
<evidence type="ECO:0000256" key="2">
    <source>
        <dbReference type="ARBA" id="ARBA00006127"/>
    </source>
</evidence>
<dbReference type="Pfam" id="PF12662">
    <property type="entry name" value="cEGF"/>
    <property type="match status" value="3"/>
</dbReference>
<protein>
    <submittedName>
        <fullName evidence="15">Fibulin 2</fullName>
    </submittedName>
</protein>
<keyword evidence="6" id="KW-0677">Repeat</keyword>
<evidence type="ECO:0000256" key="5">
    <source>
        <dbReference type="ARBA" id="ARBA00022536"/>
    </source>
</evidence>
<keyword evidence="7" id="KW-0106">Calcium</keyword>
<dbReference type="Pfam" id="PF24532">
    <property type="entry name" value="FIBL-2"/>
    <property type="match status" value="1"/>
</dbReference>
<evidence type="ECO:0000256" key="8">
    <source>
        <dbReference type="ARBA" id="ARBA00023157"/>
    </source>
</evidence>
<reference evidence="15" key="2">
    <citation type="submission" date="2025-08" db="UniProtKB">
        <authorList>
            <consortium name="Ensembl"/>
        </authorList>
    </citation>
    <scope>IDENTIFICATION</scope>
</reference>
<keyword evidence="9" id="KW-0325">Glycoprotein</keyword>
<dbReference type="PROSITE" id="PS50026">
    <property type="entry name" value="EGF_3"/>
    <property type="match status" value="5"/>
</dbReference>
<dbReference type="AlphaFoldDB" id="A0A668A591"/>
<comment type="similarity">
    <text evidence="2">Belongs to the fibulin family.</text>
</comment>
<dbReference type="InterPro" id="IPR000020">
    <property type="entry name" value="Anaphylatoxin/fibulin"/>
</dbReference>
<evidence type="ECO:0000313" key="16">
    <source>
        <dbReference type="Proteomes" id="UP000472263"/>
    </source>
</evidence>
<dbReference type="InterPro" id="IPR000742">
    <property type="entry name" value="EGF"/>
</dbReference>
<dbReference type="SUPFAM" id="SSF57196">
    <property type="entry name" value="EGF/Laminin"/>
    <property type="match status" value="1"/>
</dbReference>
<dbReference type="GO" id="GO:0005576">
    <property type="term" value="C:extracellular region"/>
    <property type="evidence" value="ECO:0007669"/>
    <property type="project" value="InterPro"/>
</dbReference>
<feature type="domain" description="Anaphylatoxin-like" evidence="13">
    <location>
        <begin position="475"/>
        <end position="507"/>
    </location>
</feature>
<dbReference type="InterPro" id="IPR049883">
    <property type="entry name" value="NOTCH1_EGF-like"/>
</dbReference>
<dbReference type="PROSITE" id="PS00010">
    <property type="entry name" value="ASX_HYDROXYL"/>
    <property type="match status" value="5"/>
</dbReference>
<sequence length="1136" mass="125245">MNPDVVWTEVTLLKCVLLFLYLSGCLCQRDCTGVDCPLLNNCIEEVLESGACCATCVQTGCTCEGYQYYDCVNAGFKNGKVPEGDSYFVDYGSTECSCPEGGGRISCHFISCPDIPPNCIEVSEPADGCVQCERIGCVHDGQKYEAGHSFHIDPCRVCHCPTEGGKLMCYPVPNCDPRKVHKPMLASSTEDSATNRHYSDLHKFDHQGPVDRFSTPHRLSSSGSIPLFKPPLDKEEMEEYDYDATDVRESYPDSLVFPTQAYPTNKVISVSRGADRADRASTRHSLDRETKQELRERYGVHVHPTDREEVTESPVTAVQSTVKTTVQEDTTTAWWRSSSEGVMHAQSGSQSHISPHTGLESAMHAASSSDSVIFPRNRGSGSEKHPVYPHRSSATQQSRPVSKTHRQNVSDSVILPLHPLRGSESHIVAQKQCCLSSLKDSQCLSGMTSARRGDVCDVEAEGQCADDSYQVCCSCCALGLRMRSEGRGCNAHQYLGFPCGHVFLTCCEEQEGLDQLPLKRKERPRPTAMPRKVSDSKFPKEAFSIQATDEAANAVEEQEDVNECQLYRGQLCQHTCTNTWGSYRCGCHPGYILQPDGHSCAPGESHCRASTGYANMHAFHSQPSDLKGYFGNFCMRNGPCSQQCTVVVGQARCSCFPGFSLMADGQTCEDVDECVTNTHSCRPSERCVNTVGSFVCERQVTCPAGYQPRNGVCEDIDECMVRTHNCGVGSVCENTEGSFLCNPKQKCLTGFTQDSHGNCIDINECTSLSEPCSPGFNCINTVGSYTCQRKVIMCTKGYHSSSDGAKCVDIDECQTGTHRCGVGQICHNLPGSYRCDCQTGYQYDALRQVCTDVNECWRYPGRLCSQTCENTPGSYHCSCTAGFSLAFDGKNCEDVNECDNNPCSQECANIYGSYQCYCRQGFYLKEDGHTCEDIDECAQSIGNLCAFQCVNVAGSYQCACPPHGYTMSANGRTCRDIDECTTGTHNCSSGQNCYNIQGGFRCLSFDCPANYKKVSDIRCERLSCPSNSLDCQNSPLRITYYQLSFQTNIVIPAQIFRIGPSPAYSGDHIVISITKGNEEGYFTTRKLNSFTGAVYLQRQVREPKDFLIDVEMRLLRQGTFTTFLARIYVFITATSM</sequence>
<dbReference type="InterPro" id="IPR050751">
    <property type="entry name" value="ECM_structural_protein"/>
</dbReference>
<dbReference type="FunCoup" id="A0A668A591">
    <property type="interactions" value="760"/>
</dbReference>
<dbReference type="SMART" id="SM00179">
    <property type="entry name" value="EGF_CA"/>
    <property type="match status" value="10"/>
</dbReference>
<dbReference type="Ensembl" id="ENSMMDT00005041105.1">
    <property type="protein sequence ID" value="ENSMMDP00005040276.1"/>
    <property type="gene ID" value="ENSMMDG00005018645.1"/>
</dbReference>
<proteinExistence type="inferred from homology"/>
<evidence type="ECO:0000313" key="15">
    <source>
        <dbReference type="Ensembl" id="ENSMMDP00005040276.1"/>
    </source>
</evidence>
<dbReference type="PROSITE" id="PS01178">
    <property type="entry name" value="ANAPHYLATOXIN_2"/>
    <property type="match status" value="1"/>
</dbReference>
<evidence type="ECO:0000256" key="6">
    <source>
        <dbReference type="ARBA" id="ARBA00022737"/>
    </source>
</evidence>
<keyword evidence="4" id="KW-0272">Extracellular matrix</keyword>
<evidence type="ECO:0000256" key="11">
    <source>
        <dbReference type="SAM" id="MobiDB-lite"/>
    </source>
</evidence>
<dbReference type="FunFam" id="2.10.25.10:FF:000078">
    <property type="entry name" value="Fibulin-1"/>
    <property type="match status" value="1"/>
</dbReference>
<feature type="compositionally biased region" description="Polar residues" evidence="11">
    <location>
        <begin position="392"/>
        <end position="408"/>
    </location>
</feature>
<dbReference type="InterPro" id="IPR009030">
    <property type="entry name" value="Growth_fac_rcpt_cys_sf"/>
</dbReference>
<reference evidence="15" key="3">
    <citation type="submission" date="2025-09" db="UniProtKB">
        <authorList>
            <consortium name="Ensembl"/>
        </authorList>
    </citation>
    <scope>IDENTIFICATION</scope>
</reference>
<dbReference type="Proteomes" id="UP000472263">
    <property type="component" value="Chromosome 5"/>
</dbReference>
<keyword evidence="12" id="KW-0732">Signal</keyword>
<feature type="chain" id="PRO_5025491724" evidence="12">
    <location>
        <begin position="28"/>
        <end position="1136"/>
    </location>
</feature>
<feature type="domain" description="EGF-like" evidence="14">
    <location>
        <begin position="809"/>
        <end position="851"/>
    </location>
</feature>
<evidence type="ECO:0000259" key="13">
    <source>
        <dbReference type="PROSITE" id="PS01178"/>
    </source>
</evidence>
<reference evidence="15" key="1">
    <citation type="submission" date="2019-06" db="EMBL/GenBank/DDBJ databases">
        <authorList>
            <consortium name="Wellcome Sanger Institute Data Sharing"/>
        </authorList>
    </citation>
    <scope>NUCLEOTIDE SEQUENCE [LARGE SCALE GENOMIC DNA]</scope>
</reference>
<dbReference type="SUPFAM" id="SSF57184">
    <property type="entry name" value="Growth factor receptor domain"/>
    <property type="match status" value="3"/>
</dbReference>
<dbReference type="InParanoid" id="A0A668A591"/>
<dbReference type="GO" id="GO:0005509">
    <property type="term" value="F:calcium ion binding"/>
    <property type="evidence" value="ECO:0007669"/>
    <property type="project" value="InterPro"/>
</dbReference>
<feature type="signal peptide" evidence="12">
    <location>
        <begin position="1"/>
        <end position="27"/>
    </location>
</feature>
<feature type="domain" description="EGF-like" evidence="14">
    <location>
        <begin position="933"/>
        <end position="975"/>
    </location>
</feature>
<dbReference type="PROSITE" id="PS01187">
    <property type="entry name" value="EGF_CA"/>
    <property type="match status" value="3"/>
</dbReference>
<name>A0A668A591_9TELE</name>
<dbReference type="FunFam" id="2.10.25.10:FF:000139">
    <property type="entry name" value="Fibulin-1"/>
    <property type="match status" value="1"/>
</dbReference>
<dbReference type="FunFam" id="2.10.25.10:FF:000341">
    <property type="entry name" value="Fibulin 2"/>
    <property type="match status" value="1"/>
</dbReference>
<evidence type="ECO:0000259" key="14">
    <source>
        <dbReference type="PROSITE" id="PS50026"/>
    </source>
</evidence>
<dbReference type="Pfam" id="PF22914">
    <property type="entry name" value="Fibulin_C"/>
    <property type="match status" value="1"/>
</dbReference>
<dbReference type="SMART" id="SM00181">
    <property type="entry name" value="EGF"/>
    <property type="match status" value="10"/>
</dbReference>
<evidence type="ECO:0000256" key="12">
    <source>
        <dbReference type="SAM" id="SignalP"/>
    </source>
</evidence>
<dbReference type="SMART" id="SM00104">
    <property type="entry name" value="ANATO"/>
    <property type="match status" value="1"/>
</dbReference>
<dbReference type="Pfam" id="PF07645">
    <property type="entry name" value="EGF_CA"/>
    <property type="match status" value="5"/>
</dbReference>
<keyword evidence="16" id="KW-1185">Reference proteome</keyword>
<feature type="domain" description="EGF-like" evidence="14">
    <location>
        <begin position="560"/>
        <end position="601"/>
    </location>
</feature>
<comment type="caution">
    <text evidence="10">Lacks conserved residue(s) required for the propagation of feature annotation.</text>
</comment>
<evidence type="ECO:0000256" key="4">
    <source>
        <dbReference type="ARBA" id="ARBA00022530"/>
    </source>
</evidence>
<dbReference type="InterPro" id="IPR056612">
    <property type="entry name" value="FIBL-2_dom"/>
</dbReference>
<evidence type="ECO:0000256" key="1">
    <source>
        <dbReference type="ARBA" id="ARBA00004498"/>
    </source>
</evidence>
<keyword evidence="5 10" id="KW-0245">EGF-like domain</keyword>
<evidence type="ECO:0000256" key="10">
    <source>
        <dbReference type="PROSITE-ProRule" id="PRU00076"/>
    </source>
</evidence>
<dbReference type="InterPro" id="IPR055088">
    <property type="entry name" value="Fibulin_C"/>
</dbReference>